<name>A0A1H7JPP1_9BACT</name>
<dbReference type="CDD" id="cd07067">
    <property type="entry name" value="HP_PGM_like"/>
    <property type="match status" value="1"/>
</dbReference>
<dbReference type="InterPro" id="IPR013078">
    <property type="entry name" value="His_Pase_superF_clade-1"/>
</dbReference>
<dbReference type="InterPro" id="IPR029033">
    <property type="entry name" value="His_PPase_superfam"/>
</dbReference>
<sequence>MVINGFQPMKTLLLIRHAKSSWNDPDMDDFDRPLNRRGKQNAPEMAARLLQKGMVPQLIISSPAKRTRSTAKIMAREWKYPKEAILLEDELYLCYASTFLKVITKIDDDFDTVAIFAHNPGITDFANYLTEEIRIDNVPTSGIFAIEADISSWKDFDRAPKKFLFFDYPKQEVV</sequence>
<dbReference type="SUPFAM" id="SSF53254">
    <property type="entry name" value="Phosphoglycerate mutase-like"/>
    <property type="match status" value="1"/>
</dbReference>
<dbReference type="Gene3D" id="3.40.50.1240">
    <property type="entry name" value="Phosphoglycerate mutase-like"/>
    <property type="match status" value="1"/>
</dbReference>
<organism evidence="2 3">
    <name type="scientific">Chitinophaga rupis</name>
    <dbReference type="NCBI Taxonomy" id="573321"/>
    <lineage>
        <taxon>Bacteria</taxon>
        <taxon>Pseudomonadati</taxon>
        <taxon>Bacteroidota</taxon>
        <taxon>Chitinophagia</taxon>
        <taxon>Chitinophagales</taxon>
        <taxon>Chitinophagaceae</taxon>
        <taxon>Chitinophaga</taxon>
    </lineage>
</organism>
<dbReference type="PANTHER" id="PTHR47623:SF1">
    <property type="entry name" value="OS09G0287300 PROTEIN"/>
    <property type="match status" value="1"/>
</dbReference>
<feature type="binding site" evidence="1">
    <location>
        <begin position="16"/>
        <end position="23"/>
    </location>
    <ligand>
        <name>substrate</name>
    </ligand>
</feature>
<protein>
    <submittedName>
        <fullName evidence="2">Phosphohistidine phosphatase</fullName>
    </submittedName>
</protein>
<gene>
    <name evidence="2" type="ORF">SAMN04488505_101849</name>
</gene>
<proteinExistence type="predicted"/>
<dbReference type="Proteomes" id="UP000198984">
    <property type="component" value="Unassembled WGS sequence"/>
</dbReference>
<dbReference type="PANTHER" id="PTHR47623">
    <property type="entry name" value="OS09G0287300 PROTEIN"/>
    <property type="match status" value="1"/>
</dbReference>
<evidence type="ECO:0000256" key="1">
    <source>
        <dbReference type="PIRSR" id="PIRSR613078-2"/>
    </source>
</evidence>
<evidence type="ECO:0000313" key="3">
    <source>
        <dbReference type="Proteomes" id="UP000198984"/>
    </source>
</evidence>
<dbReference type="AlphaFoldDB" id="A0A1H7JPP1"/>
<dbReference type="STRING" id="573321.SAMN04488505_101849"/>
<keyword evidence="3" id="KW-1185">Reference proteome</keyword>
<reference evidence="2 3" key="1">
    <citation type="submission" date="2016-10" db="EMBL/GenBank/DDBJ databases">
        <authorList>
            <person name="de Groot N.N."/>
        </authorList>
    </citation>
    <scope>NUCLEOTIDE SEQUENCE [LARGE SCALE GENOMIC DNA]</scope>
    <source>
        <strain evidence="2 3">DSM 21039</strain>
    </source>
</reference>
<feature type="binding site" evidence="1">
    <location>
        <position position="66"/>
    </location>
    <ligand>
        <name>substrate</name>
    </ligand>
</feature>
<dbReference type="Pfam" id="PF00300">
    <property type="entry name" value="His_Phos_1"/>
    <property type="match status" value="1"/>
</dbReference>
<dbReference type="SMART" id="SM00855">
    <property type="entry name" value="PGAM"/>
    <property type="match status" value="1"/>
</dbReference>
<evidence type="ECO:0000313" key="2">
    <source>
        <dbReference type="EMBL" id="SEK76553.1"/>
    </source>
</evidence>
<dbReference type="EMBL" id="FOBB01000001">
    <property type="protein sequence ID" value="SEK76553.1"/>
    <property type="molecule type" value="Genomic_DNA"/>
</dbReference>
<accession>A0A1H7JPP1</accession>